<dbReference type="PANTHER" id="PTHR22958">
    <property type="entry name" value="GLYCEROPHOSPHORYL DIESTER PHOSPHODIESTERASE"/>
    <property type="match status" value="1"/>
</dbReference>
<dbReference type="InterPro" id="IPR051578">
    <property type="entry name" value="GDPD"/>
</dbReference>
<dbReference type="SMART" id="SM01065">
    <property type="entry name" value="CBM_2"/>
    <property type="match status" value="1"/>
</dbReference>
<dbReference type="CDD" id="cd08572">
    <property type="entry name" value="GDPD_GDE5_like"/>
    <property type="match status" value="1"/>
</dbReference>
<organism evidence="4 5">
    <name type="scientific">Planoprotostelium fungivorum</name>
    <dbReference type="NCBI Taxonomy" id="1890364"/>
    <lineage>
        <taxon>Eukaryota</taxon>
        <taxon>Amoebozoa</taxon>
        <taxon>Evosea</taxon>
        <taxon>Variosea</taxon>
        <taxon>Cavosteliida</taxon>
        <taxon>Cavosteliaceae</taxon>
        <taxon>Planoprotostelium</taxon>
    </lineage>
</organism>
<comment type="caution">
    <text evidence="4">The sequence shown here is derived from an EMBL/GenBank/DDBJ whole genome shotgun (WGS) entry which is preliminary data.</text>
</comment>
<dbReference type="STRING" id="1890364.A0A2P6N3G9"/>
<reference evidence="4 5" key="1">
    <citation type="journal article" date="2018" name="Genome Biol. Evol.">
        <title>Multiple Roots of Fruiting Body Formation in Amoebozoa.</title>
        <authorList>
            <person name="Hillmann F."/>
            <person name="Forbes G."/>
            <person name="Novohradska S."/>
            <person name="Ferling I."/>
            <person name="Riege K."/>
            <person name="Groth M."/>
            <person name="Westermann M."/>
            <person name="Marz M."/>
            <person name="Spaller T."/>
            <person name="Winckler T."/>
            <person name="Schaap P."/>
            <person name="Glockner G."/>
        </authorList>
    </citation>
    <scope>NUCLEOTIDE SEQUENCE [LARGE SCALE GENOMIC DNA]</scope>
    <source>
        <strain evidence="4 5">Jena</strain>
    </source>
</reference>
<dbReference type="InterPro" id="IPR017946">
    <property type="entry name" value="PLC-like_Pdiesterase_TIM-brl"/>
</dbReference>
<dbReference type="AlphaFoldDB" id="A0A2P6N3G9"/>
<evidence type="ECO:0000256" key="1">
    <source>
        <dbReference type="ARBA" id="ARBA00022801"/>
    </source>
</evidence>
<dbReference type="PROSITE" id="PS51166">
    <property type="entry name" value="CBM20"/>
    <property type="match status" value="1"/>
</dbReference>
<evidence type="ECO:0000259" key="3">
    <source>
        <dbReference type="PROSITE" id="PS51704"/>
    </source>
</evidence>
<feature type="domain" description="CBM20" evidence="2">
    <location>
        <begin position="51"/>
        <end position="169"/>
    </location>
</feature>
<dbReference type="GO" id="GO:2001070">
    <property type="term" value="F:starch binding"/>
    <property type="evidence" value="ECO:0007669"/>
    <property type="project" value="InterPro"/>
</dbReference>
<proteinExistence type="predicted"/>
<dbReference type="SUPFAM" id="SSF49452">
    <property type="entry name" value="Starch-binding domain-like"/>
    <property type="match status" value="1"/>
</dbReference>
<evidence type="ECO:0000313" key="4">
    <source>
        <dbReference type="EMBL" id="PRP78505.1"/>
    </source>
</evidence>
<evidence type="ECO:0000259" key="2">
    <source>
        <dbReference type="PROSITE" id="PS51166"/>
    </source>
</evidence>
<keyword evidence="1" id="KW-0378">Hydrolase</keyword>
<dbReference type="Gene3D" id="3.20.20.190">
    <property type="entry name" value="Phosphatidylinositol (PI) phosphodiesterase"/>
    <property type="match status" value="1"/>
</dbReference>
<dbReference type="GO" id="GO:0008081">
    <property type="term" value="F:phosphoric diester hydrolase activity"/>
    <property type="evidence" value="ECO:0007669"/>
    <property type="project" value="InterPro"/>
</dbReference>
<dbReference type="PROSITE" id="PS51704">
    <property type="entry name" value="GP_PDE"/>
    <property type="match status" value="1"/>
</dbReference>
<dbReference type="InParanoid" id="A0A2P6N3G9"/>
<feature type="domain" description="GP-PDE" evidence="3">
    <location>
        <begin position="344"/>
        <end position="678"/>
    </location>
</feature>
<dbReference type="GO" id="GO:0046475">
    <property type="term" value="P:glycerophospholipid catabolic process"/>
    <property type="evidence" value="ECO:0007669"/>
    <property type="project" value="TreeGrafter"/>
</dbReference>
<dbReference type="EMBL" id="MDYQ01000219">
    <property type="protein sequence ID" value="PRP78505.1"/>
    <property type="molecule type" value="Genomic_DNA"/>
</dbReference>
<dbReference type="OrthoDB" id="197419at2759"/>
<dbReference type="Gene3D" id="2.60.40.10">
    <property type="entry name" value="Immunoglobulins"/>
    <property type="match status" value="1"/>
</dbReference>
<evidence type="ECO:0000313" key="5">
    <source>
        <dbReference type="Proteomes" id="UP000241769"/>
    </source>
</evidence>
<dbReference type="InterPro" id="IPR013783">
    <property type="entry name" value="Ig-like_fold"/>
</dbReference>
<accession>A0A2P6N3G9</accession>
<name>A0A2P6N3G9_9EUKA</name>
<dbReference type="Pfam" id="PF03009">
    <property type="entry name" value="GDPD"/>
    <property type="match status" value="1"/>
</dbReference>
<dbReference type="InterPro" id="IPR013784">
    <property type="entry name" value="Carb-bd-like_fold"/>
</dbReference>
<dbReference type="Proteomes" id="UP000241769">
    <property type="component" value="Unassembled WGS sequence"/>
</dbReference>
<keyword evidence="5" id="KW-1185">Reference proteome</keyword>
<dbReference type="PANTHER" id="PTHR22958:SF1">
    <property type="entry name" value="GLYCEROPHOSPHOCHOLINE PHOSPHODIESTERASE GPCPD1"/>
    <property type="match status" value="1"/>
</dbReference>
<protein>
    <submittedName>
        <fullName evidence="4">Uncharacterized protein</fullName>
    </submittedName>
</protein>
<dbReference type="SUPFAM" id="SSF51695">
    <property type="entry name" value="PLC-like phosphodiesterases"/>
    <property type="match status" value="1"/>
</dbReference>
<sequence>MLRPMLSCVRSIRWIEVEICVPDSGKLGVWLENEENTVKIRHNVTIMADLLKPENQNSTQVKFSVAAHTFRNEKIHLIGSCEELGNWKTEHSIPLSFSKLRSHKREDGSRCGIWQATVTLDSDKNLEYKYIMKPEQDSAESITFEAIKTNRTVQTSGYGMVVDDGHFGCLEKDTEFKEPEQNVLVDAGWLINQVQLRVYFGKQDPETKFYRGVTLQDPALKPSELDIKIVPEGKLHLSETQYYKSVGLADDRTFVMTAPDRANLSFIVYIVRRSNGKKVGSLNLQHYELGMRGLISRPILNKKGKSIARVDLQYLVVDPFNHPGNTLASVGSNPFPDLIGHRGMGISGKAGALINQTVTENTLLSFVTAAKLGAEFIEFDVQLTSDGIPIITHDEEIWVRTLDSHDGNPQILRVGQFCETILNSRQVPINKLKYSKIKRLKPLILEEEVEGKPEVTQQDKRRTKLKRASSIGEFQRGRTYLEMSPVAQPNSHNKEPNYWDTLASFPSLEEVLRFVPKEVGFNVEIKYPDNAERERYFDVKERNVYVNTILRVIFDHANDRKLMISSFDPDVCQLCAIKQIRFPVFFLTEGGTIKTDDGRKDSVRAAIQFAKSARLVGIVSDSTPILEDLSLIKEAHDVNLMMFTYGHKNSDINNVRKQKKAGVDSVICDNVARVKKEGRHINMIETVMNPYVHKFLRMRGSVDERDE</sequence>
<dbReference type="InterPro" id="IPR002044">
    <property type="entry name" value="CBM20"/>
</dbReference>
<gene>
    <name evidence="4" type="ORF">PROFUN_13523</name>
</gene>
<dbReference type="InterPro" id="IPR030395">
    <property type="entry name" value="GP_PDE_dom"/>
</dbReference>
<dbReference type="Pfam" id="PF00686">
    <property type="entry name" value="CBM_20"/>
    <property type="match status" value="1"/>
</dbReference>